<evidence type="ECO:0000313" key="4">
    <source>
        <dbReference type="Proteomes" id="UP000526408"/>
    </source>
</evidence>
<feature type="chain" id="PRO_5031273184" evidence="1">
    <location>
        <begin position="29"/>
        <end position="446"/>
    </location>
</feature>
<dbReference type="InterPro" id="IPR050789">
    <property type="entry name" value="Diverse_Enzym_Activities"/>
</dbReference>
<gene>
    <name evidence="3" type="ORF">HCU73_01725</name>
</gene>
<comment type="caution">
    <text evidence="3">The sequence shown here is derived from an EMBL/GenBank/DDBJ whole genome shotgun (WGS) entry which is preliminary data.</text>
</comment>
<dbReference type="SUPFAM" id="SSF56601">
    <property type="entry name" value="beta-lactamase/transpeptidase-like"/>
    <property type="match status" value="1"/>
</dbReference>
<dbReference type="PANTHER" id="PTHR43283:SF7">
    <property type="entry name" value="BETA-LACTAMASE-RELATED DOMAIN-CONTAINING PROTEIN"/>
    <property type="match status" value="1"/>
</dbReference>
<protein>
    <submittedName>
        <fullName evidence="3">Serine hydrolase</fullName>
    </submittedName>
</protein>
<reference evidence="3 4" key="1">
    <citation type="submission" date="2020-04" db="EMBL/GenBank/DDBJ databases">
        <authorList>
            <person name="Yoon J."/>
        </authorList>
    </citation>
    <scope>NUCLEOTIDE SEQUENCE [LARGE SCALE GENOMIC DNA]</scope>
    <source>
        <strain evidence="3 4">KMU-115</strain>
    </source>
</reference>
<evidence type="ECO:0000259" key="2">
    <source>
        <dbReference type="Pfam" id="PF00144"/>
    </source>
</evidence>
<feature type="signal peptide" evidence="1">
    <location>
        <begin position="1"/>
        <end position="28"/>
    </location>
</feature>
<dbReference type="Pfam" id="PF00144">
    <property type="entry name" value="Beta-lactamase"/>
    <property type="match status" value="1"/>
</dbReference>
<name>A0A7X6GVW1_9RHOB</name>
<dbReference type="InterPro" id="IPR012338">
    <property type="entry name" value="Beta-lactam/transpept-like"/>
</dbReference>
<organism evidence="3 4">
    <name type="scientific">Roseicyclus persicicus</name>
    <dbReference type="NCBI Taxonomy" id="2650661"/>
    <lineage>
        <taxon>Bacteria</taxon>
        <taxon>Pseudomonadati</taxon>
        <taxon>Pseudomonadota</taxon>
        <taxon>Alphaproteobacteria</taxon>
        <taxon>Rhodobacterales</taxon>
        <taxon>Roseobacteraceae</taxon>
        <taxon>Roseicyclus</taxon>
    </lineage>
</organism>
<accession>A0A7X6GVW1</accession>
<proteinExistence type="predicted"/>
<evidence type="ECO:0000313" key="3">
    <source>
        <dbReference type="EMBL" id="NKX43293.1"/>
    </source>
</evidence>
<dbReference type="Proteomes" id="UP000526408">
    <property type="component" value="Unassembled WGS sequence"/>
</dbReference>
<dbReference type="Gene3D" id="3.40.710.10">
    <property type="entry name" value="DD-peptidase/beta-lactamase superfamily"/>
    <property type="match status" value="1"/>
</dbReference>
<keyword evidence="3" id="KW-0378">Hydrolase</keyword>
<dbReference type="PANTHER" id="PTHR43283">
    <property type="entry name" value="BETA-LACTAMASE-RELATED"/>
    <property type="match status" value="1"/>
</dbReference>
<sequence length="446" mass="48614">MSYSISRLVPLVAGTALGLSAMVTDVHAQADGFLSAQESDPRVMGWMEGFPPPPELRITNPDSVFFSFPRMRWSVCHLREFLPTEQVSRGLGAPTPLEYALDDGIDAVTFRPLRGDVEEMTWEESLWANYTDGILILHRGRIVYERYFGCLEEAGQHAAMSMTKSFTGTLAEMLVAEGTLDDTALVQDIIPELEVSAFGSATVRQVMDMTTAFEFSEDYGDPNAAIWVYNAAASPFPRAADYTGPNGYFEFLQTVGPDPDGLEHGVEFHYRTPNSDVLGWIISRVSGMEVTELLSERIWSRMGAEQDAYMTVDGVGTPFAGGGLSAGLRDLGRFGQIVLNGGEWQGEQLIPAAAIDSIRGGGSLEAFAAAGYADLAGGSYRGQWWIFNNAHGAFAARGVHGQTIYIDPTAEMVIVRFASYPIAFNSRIDPTSLPAYQAVAEYLMAQ</sequence>
<evidence type="ECO:0000256" key="1">
    <source>
        <dbReference type="SAM" id="SignalP"/>
    </source>
</evidence>
<dbReference type="AlphaFoldDB" id="A0A7X6GVW1"/>
<dbReference type="InterPro" id="IPR001466">
    <property type="entry name" value="Beta-lactam-related"/>
</dbReference>
<keyword evidence="1" id="KW-0732">Signal</keyword>
<feature type="domain" description="Beta-lactamase-related" evidence="2">
    <location>
        <begin position="134"/>
        <end position="418"/>
    </location>
</feature>
<dbReference type="GO" id="GO:0016787">
    <property type="term" value="F:hydrolase activity"/>
    <property type="evidence" value="ECO:0007669"/>
    <property type="project" value="UniProtKB-KW"/>
</dbReference>
<keyword evidence="4" id="KW-1185">Reference proteome</keyword>
<dbReference type="EMBL" id="JAAZQQ010000001">
    <property type="protein sequence ID" value="NKX43293.1"/>
    <property type="molecule type" value="Genomic_DNA"/>
</dbReference>
<dbReference type="RefSeq" id="WP_168621671.1">
    <property type="nucleotide sequence ID" value="NZ_JAAZQQ010000001.1"/>
</dbReference>